<dbReference type="InterPro" id="IPR009908">
    <property type="entry name" value="Methylamine_util_MauE"/>
</dbReference>
<sequence>MKRALTLSRILVGLLFIFSGLVKANDPLGLAYKMQEFFDAWNWHGWNDYTLALSVTMIGFEIVAGVALLLGWQMRLFSWLLLLLILFFLFLTSYVLFSGKIKACGCFGDCIPLTPIQTFIKDIVLSLLILFLFYHRGSIRPVLPSFLSLFVLLLTVGYCVWVQAYVLRHLPFKDCLPFKAGNNLVQQMQVPADAVPDSTVMTFIYEKGGKRYTFSQDQLPANLDGYTYIDRTEKVVREGRDNEPPIKDFVLFNAAGADTTLGVLNQQGAYYILFRKDFDEHTGGPWLAEVVRIAKAARDKHIPFIIVTGQRDRADQLFNQQLHLDLPLYTCDVTAIKTAARTNPCIFSMDGPVVGKKYGFADFDEIR</sequence>
<evidence type="ECO:0000259" key="6">
    <source>
        <dbReference type="Pfam" id="PF07291"/>
    </source>
</evidence>
<keyword evidence="3 5" id="KW-1133">Transmembrane helix</keyword>
<keyword evidence="8" id="KW-1185">Reference proteome</keyword>
<evidence type="ECO:0000313" key="7">
    <source>
        <dbReference type="EMBL" id="TDX01695.1"/>
    </source>
</evidence>
<dbReference type="AlphaFoldDB" id="A0A4R8DW36"/>
<evidence type="ECO:0000256" key="1">
    <source>
        <dbReference type="ARBA" id="ARBA00004141"/>
    </source>
</evidence>
<feature type="transmembrane region" description="Helical" evidence="5">
    <location>
        <begin position="48"/>
        <end position="70"/>
    </location>
</feature>
<name>A0A4R8DW36_9BACT</name>
<dbReference type="GO" id="GO:0016020">
    <property type="term" value="C:membrane"/>
    <property type="evidence" value="ECO:0007669"/>
    <property type="project" value="UniProtKB-SubCell"/>
</dbReference>
<evidence type="ECO:0000256" key="4">
    <source>
        <dbReference type="ARBA" id="ARBA00023136"/>
    </source>
</evidence>
<dbReference type="OrthoDB" id="648842at2"/>
<dbReference type="RefSeq" id="WP_133994336.1">
    <property type="nucleotide sequence ID" value="NZ_SODV01000001.1"/>
</dbReference>
<dbReference type="EMBL" id="SODV01000001">
    <property type="protein sequence ID" value="TDX01695.1"/>
    <property type="molecule type" value="Genomic_DNA"/>
</dbReference>
<protein>
    <submittedName>
        <fullName evidence="7">DoxX-like protein</fullName>
    </submittedName>
</protein>
<keyword evidence="2 5" id="KW-0812">Transmembrane</keyword>
<dbReference type="NCBIfam" id="NF045576">
    <property type="entry name" value="BT_3928_fam"/>
    <property type="match status" value="1"/>
</dbReference>
<dbReference type="GO" id="GO:0030416">
    <property type="term" value="P:methylamine metabolic process"/>
    <property type="evidence" value="ECO:0007669"/>
    <property type="project" value="InterPro"/>
</dbReference>
<reference evidence="7 8" key="1">
    <citation type="submission" date="2019-03" db="EMBL/GenBank/DDBJ databases">
        <title>Genomic Encyclopedia of Type Strains, Phase IV (KMG-IV): sequencing the most valuable type-strain genomes for metagenomic binning, comparative biology and taxonomic classification.</title>
        <authorList>
            <person name="Goeker M."/>
        </authorList>
    </citation>
    <scope>NUCLEOTIDE SEQUENCE [LARGE SCALE GENOMIC DNA]</scope>
    <source>
        <strain evidence="7 8">DSM 100059</strain>
    </source>
</reference>
<evidence type="ECO:0000313" key="8">
    <source>
        <dbReference type="Proteomes" id="UP000294498"/>
    </source>
</evidence>
<evidence type="ECO:0000256" key="2">
    <source>
        <dbReference type="ARBA" id="ARBA00022692"/>
    </source>
</evidence>
<feature type="transmembrane region" description="Helical" evidence="5">
    <location>
        <begin position="146"/>
        <end position="167"/>
    </location>
</feature>
<organism evidence="7 8">
    <name type="scientific">Dinghuibacter silviterrae</name>
    <dbReference type="NCBI Taxonomy" id="1539049"/>
    <lineage>
        <taxon>Bacteria</taxon>
        <taxon>Pseudomonadati</taxon>
        <taxon>Bacteroidota</taxon>
        <taxon>Chitinophagia</taxon>
        <taxon>Chitinophagales</taxon>
        <taxon>Chitinophagaceae</taxon>
        <taxon>Dinghuibacter</taxon>
    </lineage>
</organism>
<feature type="domain" description="Methylamine utilisation protein MauE" evidence="6">
    <location>
        <begin position="1"/>
        <end position="134"/>
    </location>
</feature>
<dbReference type="Proteomes" id="UP000294498">
    <property type="component" value="Unassembled WGS sequence"/>
</dbReference>
<feature type="transmembrane region" description="Helical" evidence="5">
    <location>
        <begin position="116"/>
        <end position="134"/>
    </location>
</feature>
<accession>A0A4R8DW36</accession>
<proteinExistence type="predicted"/>
<feature type="transmembrane region" description="Helical" evidence="5">
    <location>
        <begin position="77"/>
        <end position="96"/>
    </location>
</feature>
<comment type="caution">
    <text evidence="7">The sequence shown here is derived from an EMBL/GenBank/DDBJ whole genome shotgun (WGS) entry which is preliminary data.</text>
</comment>
<evidence type="ECO:0000256" key="3">
    <source>
        <dbReference type="ARBA" id="ARBA00022989"/>
    </source>
</evidence>
<evidence type="ECO:0000256" key="5">
    <source>
        <dbReference type="SAM" id="Phobius"/>
    </source>
</evidence>
<comment type="subcellular location">
    <subcellularLocation>
        <location evidence="1">Membrane</location>
        <topology evidence="1">Multi-pass membrane protein</topology>
    </subcellularLocation>
</comment>
<keyword evidence="4 5" id="KW-0472">Membrane</keyword>
<dbReference type="Pfam" id="PF07291">
    <property type="entry name" value="MauE"/>
    <property type="match status" value="1"/>
</dbReference>
<gene>
    <name evidence="7" type="ORF">EDB95_2737</name>
</gene>